<dbReference type="InterPro" id="IPR056003">
    <property type="entry name" value="CT398_CC_hairpin"/>
</dbReference>
<protein>
    <submittedName>
        <fullName evidence="5">Uncharacterized protein</fullName>
    </submittedName>
</protein>
<dbReference type="AlphaFoldDB" id="D0LJD1"/>
<evidence type="ECO:0000313" key="5">
    <source>
        <dbReference type="EMBL" id="ACY14978.1"/>
    </source>
</evidence>
<keyword evidence="1" id="KW-0175">Coiled coil</keyword>
<dbReference type="EMBL" id="CP001804">
    <property type="protein sequence ID" value="ACY14978.1"/>
    <property type="molecule type" value="Genomic_DNA"/>
</dbReference>
<reference evidence="5 6" key="1">
    <citation type="journal article" date="2010" name="Stand. Genomic Sci.">
        <title>Complete genome sequence of Haliangium ochraceum type strain (SMP-2).</title>
        <authorList>
            <consortium name="US DOE Joint Genome Institute (JGI-PGF)"/>
            <person name="Ivanova N."/>
            <person name="Daum C."/>
            <person name="Lang E."/>
            <person name="Abt B."/>
            <person name="Kopitz M."/>
            <person name="Saunders E."/>
            <person name="Lapidus A."/>
            <person name="Lucas S."/>
            <person name="Glavina Del Rio T."/>
            <person name="Nolan M."/>
            <person name="Tice H."/>
            <person name="Copeland A."/>
            <person name="Cheng J.F."/>
            <person name="Chen F."/>
            <person name="Bruce D."/>
            <person name="Goodwin L."/>
            <person name="Pitluck S."/>
            <person name="Mavromatis K."/>
            <person name="Pati A."/>
            <person name="Mikhailova N."/>
            <person name="Chen A."/>
            <person name="Palaniappan K."/>
            <person name="Land M."/>
            <person name="Hauser L."/>
            <person name="Chang Y.J."/>
            <person name="Jeffries C.D."/>
            <person name="Detter J.C."/>
            <person name="Brettin T."/>
            <person name="Rohde M."/>
            <person name="Goker M."/>
            <person name="Bristow J."/>
            <person name="Markowitz V."/>
            <person name="Eisen J.A."/>
            <person name="Hugenholtz P."/>
            <person name="Kyrpides N.C."/>
            <person name="Klenk H.P."/>
        </authorList>
    </citation>
    <scope>NUCLEOTIDE SEQUENCE [LARGE SCALE GENOMIC DNA]</scope>
    <source>
        <strain evidence="6">DSM 14365 / CIP 107738 / JCM 11303 / AJ 13395 / SMP-2</strain>
    </source>
</reference>
<dbReference type="Pfam" id="PF02591">
    <property type="entry name" value="Zn_ribbon_9"/>
    <property type="match status" value="1"/>
</dbReference>
<feature type="compositionally biased region" description="Acidic residues" evidence="2">
    <location>
        <begin position="236"/>
        <end position="249"/>
    </location>
</feature>
<evidence type="ECO:0000259" key="4">
    <source>
        <dbReference type="Pfam" id="PF24481"/>
    </source>
</evidence>
<accession>D0LJD1</accession>
<proteinExistence type="predicted"/>
<dbReference type="OrthoDB" id="9795058at2"/>
<feature type="domain" description="CT398-like coiled coil hairpin" evidence="4">
    <location>
        <begin position="11"/>
        <end position="187"/>
    </location>
</feature>
<gene>
    <name evidence="5" type="ordered locus">Hoch_2442</name>
</gene>
<dbReference type="HOGENOM" id="CLU_073076_2_2_7"/>
<feature type="coiled-coil region" evidence="1">
    <location>
        <begin position="90"/>
        <end position="152"/>
    </location>
</feature>
<feature type="region of interest" description="Disordered" evidence="2">
    <location>
        <begin position="236"/>
        <end position="259"/>
    </location>
</feature>
<sequence length="259" mass="29099">MKEQLRLLLKLQAIDARVKDLETKMAKLPEALESDKKTLARLEQMLDGERARLAETERWRRDQEDLIRQEDEAIRRAKVKVQSAKGSKDYAAATREVDNKRRAKSEREDELLKVMEALEKAKAELESHEADVGKLRDRVEEEQTQVDEELGELAVEAEQRTEGRDGLVAQIEAALMKRYDRVRRQRGSAVAPVRDGTCLGCHMALPPQLNNTLAAGATVEFCPRCNRIVFREEMLEELTSDPADSDGDSDSAAAAAAEG</sequence>
<organism evidence="5 6">
    <name type="scientific">Haliangium ochraceum (strain DSM 14365 / JCM 11303 / SMP-2)</name>
    <dbReference type="NCBI Taxonomy" id="502025"/>
    <lineage>
        <taxon>Bacteria</taxon>
        <taxon>Pseudomonadati</taxon>
        <taxon>Myxococcota</taxon>
        <taxon>Polyangia</taxon>
        <taxon>Haliangiales</taxon>
        <taxon>Kofleriaceae</taxon>
        <taxon>Haliangium</taxon>
    </lineage>
</organism>
<keyword evidence="6" id="KW-1185">Reference proteome</keyword>
<dbReference type="RefSeq" id="WP_012827586.1">
    <property type="nucleotide sequence ID" value="NC_013440.1"/>
</dbReference>
<evidence type="ECO:0000256" key="2">
    <source>
        <dbReference type="SAM" id="MobiDB-lite"/>
    </source>
</evidence>
<dbReference type="eggNOG" id="COG1579">
    <property type="taxonomic scope" value="Bacteria"/>
</dbReference>
<dbReference type="KEGG" id="hoh:Hoch_2442"/>
<feature type="compositionally biased region" description="Low complexity" evidence="2">
    <location>
        <begin position="250"/>
        <end position="259"/>
    </location>
</feature>
<dbReference type="Proteomes" id="UP000001880">
    <property type="component" value="Chromosome"/>
</dbReference>
<dbReference type="InterPro" id="IPR003743">
    <property type="entry name" value="Zf-RING_7"/>
</dbReference>
<evidence type="ECO:0000256" key="1">
    <source>
        <dbReference type="SAM" id="Coils"/>
    </source>
</evidence>
<dbReference type="Pfam" id="PF24481">
    <property type="entry name" value="CT398_CC"/>
    <property type="match status" value="1"/>
</dbReference>
<feature type="domain" description="C4-type zinc ribbon" evidence="3">
    <location>
        <begin position="197"/>
        <end position="229"/>
    </location>
</feature>
<evidence type="ECO:0000313" key="6">
    <source>
        <dbReference type="Proteomes" id="UP000001880"/>
    </source>
</evidence>
<evidence type="ECO:0000259" key="3">
    <source>
        <dbReference type="Pfam" id="PF02591"/>
    </source>
</evidence>
<dbReference type="STRING" id="502025.Hoch_2442"/>
<dbReference type="Gene3D" id="1.10.287.1490">
    <property type="match status" value="1"/>
</dbReference>
<name>D0LJD1_HALO1</name>